<dbReference type="eggNOG" id="COG3580">
    <property type="taxonomic scope" value="Bacteria"/>
</dbReference>
<feature type="domain" description="ATPase BadF/BadG/BcrA/BcrD type" evidence="5">
    <location>
        <begin position="7"/>
        <end position="253"/>
    </location>
</feature>
<name>S7TCV2_9BACT</name>
<keyword evidence="8" id="KW-1185">Reference proteome</keyword>
<evidence type="ECO:0000259" key="6">
    <source>
        <dbReference type="Pfam" id="PF09989"/>
    </source>
</evidence>
<evidence type="ECO:0000259" key="5">
    <source>
        <dbReference type="Pfam" id="PF01869"/>
    </source>
</evidence>
<feature type="domain" description="ATPase BadF/BadG/BcrA/BcrD type" evidence="5">
    <location>
        <begin position="310"/>
        <end position="565"/>
    </location>
</feature>
<dbReference type="RefSeq" id="WP_020885419.1">
    <property type="nucleotide sequence ID" value="NZ_ATHI01000011.1"/>
</dbReference>
<dbReference type="PANTHER" id="PTHR32329:SF7">
    <property type="entry name" value="ACTIVATOR OF 2-HYDROXYACYL-COA-HYDRATASE"/>
    <property type="match status" value="1"/>
</dbReference>
<dbReference type="Gene3D" id="3.30.420.40">
    <property type="match status" value="4"/>
</dbReference>
<accession>S7TCV2</accession>
<dbReference type="GO" id="GO:0051536">
    <property type="term" value="F:iron-sulfur cluster binding"/>
    <property type="evidence" value="ECO:0007669"/>
    <property type="project" value="UniProtKB-KW"/>
</dbReference>
<dbReference type="Pfam" id="PF09989">
    <property type="entry name" value="DUF2229"/>
    <property type="match status" value="1"/>
</dbReference>
<dbReference type="eggNOG" id="COG1924">
    <property type="taxonomic scope" value="Bacteria"/>
</dbReference>
<evidence type="ECO:0000313" key="7">
    <source>
        <dbReference type="EMBL" id="EPR34365.1"/>
    </source>
</evidence>
<dbReference type="InterPro" id="IPR043129">
    <property type="entry name" value="ATPase_NBD"/>
</dbReference>
<evidence type="ECO:0000256" key="1">
    <source>
        <dbReference type="ARBA" id="ARBA00001966"/>
    </source>
</evidence>
<dbReference type="NCBIfam" id="TIGR00241">
    <property type="entry name" value="CoA_E_activ"/>
    <property type="match status" value="1"/>
</dbReference>
<comment type="cofactor">
    <cofactor evidence="1">
        <name>[4Fe-4S] cluster</name>
        <dbReference type="ChEBI" id="CHEBI:49883"/>
    </cofactor>
</comment>
<dbReference type="CDD" id="cd24035">
    <property type="entry name" value="ASKHA_NBD_O66634-like_rpt2"/>
    <property type="match status" value="1"/>
</dbReference>
<dbReference type="InterPro" id="IPR008275">
    <property type="entry name" value="CoA_E_activase_dom"/>
</dbReference>
<evidence type="ECO:0000313" key="8">
    <source>
        <dbReference type="Proteomes" id="UP000014975"/>
    </source>
</evidence>
<evidence type="ECO:0000256" key="3">
    <source>
        <dbReference type="ARBA" id="ARBA00023004"/>
    </source>
</evidence>
<dbReference type="Pfam" id="PF01869">
    <property type="entry name" value="BcrAD_BadFG"/>
    <property type="match status" value="2"/>
</dbReference>
<dbReference type="PATRIC" id="fig|1121439.3.peg.1225"/>
<dbReference type="eggNOG" id="COG3581">
    <property type="taxonomic scope" value="Bacteria"/>
</dbReference>
<dbReference type="OrthoDB" id="9177882at2"/>
<dbReference type="GO" id="GO:0046872">
    <property type="term" value="F:metal ion binding"/>
    <property type="evidence" value="ECO:0007669"/>
    <property type="project" value="UniProtKB-KW"/>
</dbReference>
<dbReference type="Proteomes" id="UP000014975">
    <property type="component" value="Unassembled WGS sequence"/>
</dbReference>
<dbReference type="EMBL" id="ATHI01000011">
    <property type="protein sequence ID" value="EPR34365.1"/>
    <property type="molecule type" value="Genomic_DNA"/>
</dbReference>
<protein>
    <submittedName>
        <fullName evidence="7">CoA-substrate-specific enzyme activase</fullName>
    </submittedName>
</protein>
<dbReference type="CDD" id="cd24034">
    <property type="entry name" value="ASKHA_NBD_O66634-like_rpt1"/>
    <property type="match status" value="1"/>
</dbReference>
<dbReference type="SUPFAM" id="SSF53067">
    <property type="entry name" value="Actin-like ATPase domain"/>
    <property type="match status" value="2"/>
</dbReference>
<keyword evidence="2" id="KW-0479">Metal-binding</keyword>
<dbReference type="STRING" id="1121439.dsat_0013"/>
<sequence>MTTYTCGIDVGSVSVKYAVLDAQGRVVAQAYRRHGGKAVETALELLDALRADFPDLRAVCVGSAGKNLARLLGLPHLNELAALGLACGLLAPSAACAIEMGGEDAKFVLLDQGRVADFALNSVCAAGTGSFLDQQAERMGLSIEQFADLATQSSHPPHIASRCSVFAKSDMIHLQQIATPLADIAAGLCFAVARNVKGSVVRGRAVPEPCLFLGGVALNTGVVRAMREVFGLPGMLVPGHGVLFPAVGAALRAREAGEPLPRAAGAFARASGKPMDGLPPLRAENDGFDERHGKPETQIEDPLPGERLFLGIDIGSISTNLAVVGESGGVVAKRYLRTASKPIEAVRQGLSEIAEEFAARGLSTEMSGVGTTGSGRYMIADFTGADIVKNEITAQARGAAAFVPDVQTIFEIGGQDSKFISLENGVIVDFEMNKACAAGTGSFLEEQAEKLGVAIKEEFACLALGSKTPCSLGERCTVFMENSLQESLARGAGTGDLLGGLAYSIVENYLGRVVLGRPIGEKVLFQGGTAFNASVVAAFEKRLGRTVVVPPHHDVTGAIGMALIARDHMRQTGRATTFRGFDLARVPYAVSSFQCAECDNRCEINRVTIEGSDQKLFYGGRCEKYDIRRVKGGGEDLFRFREKALCAAHEERKKAHAASGRLAPRGKIGLPRLFSLHDQLPFYSTLLWELGFEPVLSGPTSRRVVAQGIEGALADTCFPVKAALGHMRAMAESGLDRLFAPSVVDLSTPGDAGGSSLSCPLTQSFPYQARAAFPDIGIVAPAIIQRLGEKALAEEIGESLGVPAREVLRALPVARAAQDDFARTLAAKGREVLENLKGRALVIIGRAYNAFDPGMNLGIPAKLASLGETAIPMDFLPLDVNGAAREMPGMYWRSGRRILAAARYLQDRPDLHPVFVGNFSCGPDSFILHFFRREMGTRPWLHVEIDEHSADAGAVTRLEAFLDSLGPRRDDEKRASRRRGAFLSARGEAARRTVLVPPMCDHSRGLAAAFRHAGVDARVMEDADADSLRMARRHLSGKECYPCAVTTAQMLRAAKAKDFDPGRTVFFMPGGTGPCRFGLYSTLHRLVLDEAGLFDAALFSPVQGKRLYHELGIVGRRFARRAWEGVVAFDLLAKCVHENRPGELVPGTADALFETWAARLERILENGQAPNLAEVTGEMAAEFAAIPKDGRPRPLIGVVGEIFVRSSRFSNENLIRRIEALGGMAWLSPMDEWILYIGHISRRRARQERDLSAMLRLWLEHRTQKSSAHAMEHAAEGFLRTVPEPGTAEILRRAAPYVRDTFEGEAVLTVGKAIDMLERGALGIVNAIPFGCMPGTIGQALLRRVSEAHGAPAITLPFDGTAQPASALALETFVEQCRARMGT</sequence>
<gene>
    <name evidence="7" type="ORF">dsat_0013</name>
</gene>
<dbReference type="InterPro" id="IPR002731">
    <property type="entry name" value="ATPase_BadF"/>
</dbReference>
<feature type="domain" description="DUF2229" evidence="6">
    <location>
        <begin position="667"/>
        <end position="875"/>
    </location>
</feature>
<comment type="caution">
    <text evidence="7">The sequence shown here is derived from an EMBL/GenBank/DDBJ whole genome shotgun (WGS) entry which is preliminary data.</text>
</comment>
<dbReference type="InterPro" id="IPR051805">
    <property type="entry name" value="Dehydratase_Activator_Redct"/>
</dbReference>
<reference evidence="7 8" key="1">
    <citation type="journal article" date="2013" name="Genome Announc.">
        <title>Draft genome sequences for three mercury-methylating, sulfate-reducing bacteria.</title>
        <authorList>
            <person name="Brown S.D."/>
            <person name="Hurt R.A.Jr."/>
            <person name="Gilmour C.C."/>
            <person name="Elias D.A."/>
        </authorList>
    </citation>
    <scope>NUCLEOTIDE SEQUENCE [LARGE SCALE GENOMIC DNA]</scope>
    <source>
        <strain evidence="7 8">DSM 16529</strain>
    </source>
</reference>
<evidence type="ECO:0000256" key="4">
    <source>
        <dbReference type="ARBA" id="ARBA00023014"/>
    </source>
</evidence>
<proteinExistence type="predicted"/>
<dbReference type="InterPro" id="IPR018709">
    <property type="entry name" value="CoA_activase_DUF2229"/>
</dbReference>
<keyword evidence="4" id="KW-0411">Iron-sulfur</keyword>
<evidence type="ECO:0000256" key="2">
    <source>
        <dbReference type="ARBA" id="ARBA00022723"/>
    </source>
</evidence>
<organism evidence="7 8">
    <name type="scientific">Alkalidesulfovibrio alkalitolerans DSM 16529</name>
    <dbReference type="NCBI Taxonomy" id="1121439"/>
    <lineage>
        <taxon>Bacteria</taxon>
        <taxon>Pseudomonadati</taxon>
        <taxon>Thermodesulfobacteriota</taxon>
        <taxon>Desulfovibrionia</taxon>
        <taxon>Desulfovibrionales</taxon>
        <taxon>Desulfovibrionaceae</taxon>
        <taxon>Alkalidesulfovibrio</taxon>
    </lineage>
</organism>
<keyword evidence="3" id="KW-0408">Iron</keyword>
<dbReference type="PANTHER" id="PTHR32329">
    <property type="entry name" value="BIFUNCTIONAL PROTEIN [INCLUDES 2-HYDROXYACYL-COA DEHYDRATASE (N-TER) AND ITS ACTIVATOR DOMAIN (C_TERM)-RELATED"/>
    <property type="match status" value="1"/>
</dbReference>